<evidence type="ECO:0000313" key="2">
    <source>
        <dbReference type="EMBL" id="TVY06827.1"/>
    </source>
</evidence>
<evidence type="ECO:0000256" key="1">
    <source>
        <dbReference type="SAM" id="Phobius"/>
    </source>
</evidence>
<keyword evidence="1" id="KW-0472">Membrane</keyword>
<name>A0A559K3Z8_9BACL</name>
<sequence length="175" mass="20690">MNTSNDKSLSKDSTIYTYRLLKRVHHKFAYLAVLWLLPSILLLWDLLQGWPLLLLFCFIGVLLAHTLFIRLYFKMKAGHFPKEWRWSFRLPWFGLVPGSYLALARMRNLHAQLLWINMAILCCLYPWCSTTILAHLAFVHLWLLVPRLFIFTSMRKFSSSGYLKINEKDTSCYAQ</sequence>
<keyword evidence="1" id="KW-1133">Transmembrane helix</keyword>
<feature type="transmembrane region" description="Helical" evidence="1">
    <location>
        <begin position="53"/>
        <end position="73"/>
    </location>
</feature>
<dbReference type="RefSeq" id="WP_144853198.1">
    <property type="nucleotide sequence ID" value="NZ_VNJI01000048.1"/>
</dbReference>
<organism evidence="2 3">
    <name type="scientific">Paenibacillus cremeus</name>
    <dbReference type="NCBI Taxonomy" id="2163881"/>
    <lineage>
        <taxon>Bacteria</taxon>
        <taxon>Bacillati</taxon>
        <taxon>Bacillota</taxon>
        <taxon>Bacilli</taxon>
        <taxon>Bacillales</taxon>
        <taxon>Paenibacillaceae</taxon>
        <taxon>Paenibacillus</taxon>
    </lineage>
</organism>
<dbReference type="Proteomes" id="UP000317036">
    <property type="component" value="Unassembled WGS sequence"/>
</dbReference>
<dbReference type="AlphaFoldDB" id="A0A559K3Z8"/>
<evidence type="ECO:0000313" key="3">
    <source>
        <dbReference type="Proteomes" id="UP000317036"/>
    </source>
</evidence>
<keyword evidence="1" id="KW-0812">Transmembrane</keyword>
<accession>A0A559K3Z8</accession>
<gene>
    <name evidence="2" type="ORF">FPZ49_27510</name>
</gene>
<feature type="transmembrane region" description="Helical" evidence="1">
    <location>
        <begin position="28"/>
        <end position="47"/>
    </location>
</feature>
<keyword evidence="3" id="KW-1185">Reference proteome</keyword>
<protein>
    <submittedName>
        <fullName evidence="2">Uncharacterized protein</fullName>
    </submittedName>
</protein>
<dbReference type="OrthoDB" id="2678045at2"/>
<reference evidence="2 3" key="1">
    <citation type="submission" date="2019-07" db="EMBL/GenBank/DDBJ databases">
        <authorList>
            <person name="Kim J."/>
        </authorList>
    </citation>
    <scope>NUCLEOTIDE SEQUENCE [LARGE SCALE GENOMIC DNA]</scope>
    <source>
        <strain evidence="2 3">JC52</strain>
    </source>
</reference>
<proteinExistence type="predicted"/>
<dbReference type="EMBL" id="VNJI01000048">
    <property type="protein sequence ID" value="TVY06827.1"/>
    <property type="molecule type" value="Genomic_DNA"/>
</dbReference>
<comment type="caution">
    <text evidence="2">The sequence shown here is derived from an EMBL/GenBank/DDBJ whole genome shotgun (WGS) entry which is preliminary data.</text>
</comment>
<feature type="transmembrane region" description="Helical" evidence="1">
    <location>
        <begin position="133"/>
        <end position="150"/>
    </location>
</feature>